<dbReference type="GO" id="GO:0016616">
    <property type="term" value="F:oxidoreductase activity, acting on the CH-OH group of donors, NAD or NADP as acceptor"/>
    <property type="evidence" value="ECO:0007669"/>
    <property type="project" value="InterPro"/>
</dbReference>
<sequence length="200" mass="22670">MQRLGIETLVHVGDAYSALPIEDNYGLGELNFAVCGILPIWFFQAIIRATIFSATMESHELELKCMQEQLVKKILCLEGSMCLLRARAVLALCQVHYRMLADLRKPNDSFNAVFLRPVHIHGEQGSSSWFKLKEMTEQGNIPYVEGERRGMHQFIYAGNLAAIVDRCLSRLSADPKSLNGELVYCVDDTNVIPFREVKEY</sequence>
<name>A0A3P7N9I1_CYLGO</name>
<dbReference type="InterPro" id="IPR002225">
    <property type="entry name" value="3Beta_OHSteriod_DH/Estase"/>
</dbReference>
<organism evidence="2 3">
    <name type="scientific">Cylicostephanus goldi</name>
    <name type="common">Nematode worm</name>
    <dbReference type="NCBI Taxonomy" id="71465"/>
    <lineage>
        <taxon>Eukaryota</taxon>
        <taxon>Metazoa</taxon>
        <taxon>Ecdysozoa</taxon>
        <taxon>Nematoda</taxon>
        <taxon>Chromadorea</taxon>
        <taxon>Rhabditida</taxon>
        <taxon>Rhabditina</taxon>
        <taxon>Rhabditomorpha</taxon>
        <taxon>Strongyloidea</taxon>
        <taxon>Strongylidae</taxon>
        <taxon>Cylicostephanus</taxon>
    </lineage>
</organism>
<evidence type="ECO:0000313" key="2">
    <source>
        <dbReference type="EMBL" id="VDN39065.1"/>
    </source>
</evidence>
<dbReference type="EMBL" id="UYRV01136225">
    <property type="protein sequence ID" value="VDN39065.1"/>
    <property type="molecule type" value="Genomic_DNA"/>
</dbReference>
<dbReference type="OrthoDB" id="2735536at2759"/>
<feature type="domain" description="3-beta hydroxysteroid dehydrogenase/isomerase" evidence="1">
    <location>
        <begin position="105"/>
        <end position="194"/>
    </location>
</feature>
<dbReference type="Proteomes" id="UP000271889">
    <property type="component" value="Unassembled WGS sequence"/>
</dbReference>
<dbReference type="AlphaFoldDB" id="A0A3P7N9I1"/>
<keyword evidence="3" id="KW-1185">Reference proteome</keyword>
<reference evidence="2 3" key="1">
    <citation type="submission" date="2018-11" db="EMBL/GenBank/DDBJ databases">
        <authorList>
            <consortium name="Pathogen Informatics"/>
        </authorList>
    </citation>
    <scope>NUCLEOTIDE SEQUENCE [LARGE SCALE GENOMIC DNA]</scope>
</reference>
<proteinExistence type="predicted"/>
<evidence type="ECO:0000313" key="3">
    <source>
        <dbReference type="Proteomes" id="UP000271889"/>
    </source>
</evidence>
<gene>
    <name evidence="2" type="ORF">CGOC_LOCUS13884</name>
</gene>
<accession>A0A3P7N9I1</accession>
<evidence type="ECO:0000259" key="1">
    <source>
        <dbReference type="Pfam" id="PF01073"/>
    </source>
</evidence>
<protein>
    <recommendedName>
        <fullName evidence="1">3-beta hydroxysteroid dehydrogenase/isomerase domain-containing protein</fullName>
    </recommendedName>
</protein>
<dbReference type="Pfam" id="PF01073">
    <property type="entry name" value="3Beta_HSD"/>
    <property type="match status" value="1"/>
</dbReference>
<dbReference type="GO" id="GO:0006694">
    <property type="term" value="P:steroid biosynthetic process"/>
    <property type="evidence" value="ECO:0007669"/>
    <property type="project" value="InterPro"/>
</dbReference>